<evidence type="ECO:0000313" key="2">
    <source>
        <dbReference type="EMBL" id="SPY43641.1"/>
    </source>
</evidence>
<dbReference type="AlphaFoldDB" id="A0A2X1XQQ4"/>
<dbReference type="Pfam" id="PF03167">
    <property type="entry name" value="UDG"/>
    <property type="match status" value="1"/>
</dbReference>
<dbReference type="InterPro" id="IPR005122">
    <property type="entry name" value="Uracil-DNA_glycosylase-like"/>
</dbReference>
<name>A0A2X1XQQ4_9FIRM</name>
<feature type="domain" description="Uracil-DNA glycosylase-like" evidence="1">
    <location>
        <begin position="29"/>
        <end position="67"/>
    </location>
</feature>
<proteinExistence type="predicted"/>
<gene>
    <name evidence="2" type="ORF">NCTC13076_00308</name>
</gene>
<evidence type="ECO:0000259" key="1">
    <source>
        <dbReference type="Pfam" id="PF03167"/>
    </source>
</evidence>
<reference evidence="2 3" key="1">
    <citation type="submission" date="2018-06" db="EMBL/GenBank/DDBJ databases">
        <authorList>
            <consortium name="Pathogen Informatics"/>
            <person name="Doyle S."/>
        </authorList>
    </citation>
    <scope>NUCLEOTIDE SEQUENCE [LARGE SCALE GENOMIC DNA]</scope>
    <source>
        <strain evidence="2 3">NCTC13076</strain>
    </source>
</reference>
<dbReference type="PANTHER" id="PTHR42160:SF1">
    <property type="entry name" value="URACIL-DNA GLYCOSYLASE SUPERFAMILY PROTEIN"/>
    <property type="match status" value="1"/>
</dbReference>
<organism evidence="2 3">
    <name type="scientific">Peptoniphilus harei</name>
    <dbReference type="NCBI Taxonomy" id="54005"/>
    <lineage>
        <taxon>Bacteria</taxon>
        <taxon>Bacillati</taxon>
        <taxon>Bacillota</taxon>
        <taxon>Tissierellia</taxon>
        <taxon>Tissierellales</taxon>
        <taxon>Peptoniphilaceae</taxon>
        <taxon>Peptoniphilus</taxon>
    </lineage>
</organism>
<protein>
    <submittedName>
        <fullName evidence="2">Uracil DNA glycosylase superfamily</fullName>
    </submittedName>
</protein>
<dbReference type="Proteomes" id="UP000250070">
    <property type="component" value="Unassembled WGS sequence"/>
</dbReference>
<dbReference type="Gene3D" id="3.40.470.10">
    <property type="entry name" value="Uracil-DNA glycosylase-like domain"/>
    <property type="match status" value="1"/>
</dbReference>
<evidence type="ECO:0000313" key="3">
    <source>
        <dbReference type="Proteomes" id="UP000250070"/>
    </source>
</evidence>
<dbReference type="InterPro" id="IPR047124">
    <property type="entry name" value="HI_0220.2"/>
</dbReference>
<dbReference type="PANTHER" id="PTHR42160">
    <property type="entry name" value="URACIL-DNA GLYCOSYLASE SUPERFAMILY PROTEIN"/>
    <property type="match status" value="1"/>
</dbReference>
<dbReference type="SUPFAM" id="SSF52141">
    <property type="entry name" value="Uracil-DNA glycosylase-like"/>
    <property type="match status" value="1"/>
</dbReference>
<accession>A0A2X1XQQ4</accession>
<dbReference type="InterPro" id="IPR036895">
    <property type="entry name" value="Uracil-DNA_glycosylase-like_sf"/>
</dbReference>
<dbReference type="EMBL" id="UATM01000026">
    <property type="protein sequence ID" value="SPY43641.1"/>
    <property type="molecule type" value="Genomic_DNA"/>
</dbReference>
<sequence>MKEKIIIKKLKEDRRNEIYTNRGINPIFQLNPKSKILIIGQAPGEKVEETGILFNDKSGENLVKWLGNQKTSSIVKTFL</sequence>